<dbReference type="EMBL" id="JAHRIQ010046455">
    <property type="protein sequence ID" value="MEQ2235445.1"/>
    <property type="molecule type" value="Genomic_DNA"/>
</dbReference>
<accession>A0ABV0TT13</accession>
<name>A0ABV0TT13_9TELE</name>
<protein>
    <submittedName>
        <fullName evidence="1">Uncharacterized protein</fullName>
    </submittedName>
</protein>
<evidence type="ECO:0000313" key="1">
    <source>
        <dbReference type="EMBL" id="MEQ2235445.1"/>
    </source>
</evidence>
<sequence>GRREAGAYLQQCMGSRCVCVALSIAGQHRHTQDKQPWTQSNGKVEKSINLTVMFWTMGGNWNPCMHGEDTKTPCRKTLSQELNPGPSCYKATELPTVPPCSPINSFGLVAGRGHVIW</sequence>
<dbReference type="Proteomes" id="UP001482620">
    <property type="component" value="Unassembled WGS sequence"/>
</dbReference>
<feature type="non-terminal residue" evidence="1">
    <location>
        <position position="1"/>
    </location>
</feature>
<evidence type="ECO:0000313" key="2">
    <source>
        <dbReference type="Proteomes" id="UP001482620"/>
    </source>
</evidence>
<comment type="caution">
    <text evidence="1">The sequence shown here is derived from an EMBL/GenBank/DDBJ whole genome shotgun (WGS) entry which is preliminary data.</text>
</comment>
<keyword evidence="2" id="KW-1185">Reference proteome</keyword>
<reference evidence="1 2" key="1">
    <citation type="submission" date="2021-06" db="EMBL/GenBank/DDBJ databases">
        <authorList>
            <person name="Palmer J.M."/>
        </authorList>
    </citation>
    <scope>NUCLEOTIDE SEQUENCE [LARGE SCALE GENOMIC DNA]</scope>
    <source>
        <strain evidence="2">if_2019</strain>
        <tissue evidence="1">Muscle</tissue>
    </source>
</reference>
<gene>
    <name evidence="1" type="ORF">ILYODFUR_002414</name>
</gene>
<proteinExistence type="predicted"/>
<organism evidence="1 2">
    <name type="scientific">Ilyodon furcidens</name>
    <name type="common">goldbreast splitfin</name>
    <dbReference type="NCBI Taxonomy" id="33524"/>
    <lineage>
        <taxon>Eukaryota</taxon>
        <taxon>Metazoa</taxon>
        <taxon>Chordata</taxon>
        <taxon>Craniata</taxon>
        <taxon>Vertebrata</taxon>
        <taxon>Euteleostomi</taxon>
        <taxon>Actinopterygii</taxon>
        <taxon>Neopterygii</taxon>
        <taxon>Teleostei</taxon>
        <taxon>Neoteleostei</taxon>
        <taxon>Acanthomorphata</taxon>
        <taxon>Ovalentaria</taxon>
        <taxon>Atherinomorphae</taxon>
        <taxon>Cyprinodontiformes</taxon>
        <taxon>Goodeidae</taxon>
        <taxon>Ilyodon</taxon>
    </lineage>
</organism>